<dbReference type="GO" id="GO:0016773">
    <property type="term" value="F:phosphotransferase activity, alcohol group as acceptor"/>
    <property type="evidence" value="ECO:0007669"/>
    <property type="project" value="InterPro"/>
</dbReference>
<evidence type="ECO:0000256" key="1">
    <source>
        <dbReference type="ARBA" id="ARBA00012519"/>
    </source>
</evidence>
<keyword evidence="4" id="KW-0547">Nucleotide-binding</keyword>
<dbReference type="Gene3D" id="3.40.50.620">
    <property type="entry name" value="HUPs"/>
    <property type="match status" value="1"/>
</dbReference>
<keyword evidence="5" id="KW-0067">ATP-binding</keyword>
<evidence type="ECO:0000256" key="3">
    <source>
        <dbReference type="ARBA" id="ARBA00022695"/>
    </source>
</evidence>
<dbReference type="Proteomes" id="UP000487350">
    <property type="component" value="Unassembled WGS sequence"/>
</dbReference>
<feature type="domain" description="Cytidyltransferase-like" evidence="8">
    <location>
        <begin position="29"/>
        <end position="138"/>
    </location>
</feature>
<organism evidence="9 10">
    <name type="scientific">Caenimonas koreensis DSM 17982</name>
    <dbReference type="NCBI Taxonomy" id="1121255"/>
    <lineage>
        <taxon>Bacteria</taxon>
        <taxon>Pseudomonadati</taxon>
        <taxon>Pseudomonadota</taxon>
        <taxon>Betaproteobacteria</taxon>
        <taxon>Burkholderiales</taxon>
        <taxon>Comamonadaceae</taxon>
        <taxon>Caenimonas</taxon>
    </lineage>
</organism>
<dbReference type="EMBL" id="WJBU01000014">
    <property type="protein sequence ID" value="MRD48597.1"/>
    <property type="molecule type" value="Genomic_DNA"/>
</dbReference>
<dbReference type="EC" id="2.7.7.70" evidence="1"/>
<dbReference type="PANTHER" id="PTHR43793">
    <property type="entry name" value="FAD SYNTHASE"/>
    <property type="match status" value="1"/>
</dbReference>
<dbReference type="SUPFAM" id="SSF52374">
    <property type="entry name" value="Nucleotidylyl transferase"/>
    <property type="match status" value="1"/>
</dbReference>
<dbReference type="InterPro" id="IPR050385">
    <property type="entry name" value="Archaeal_FAD_synthase"/>
</dbReference>
<evidence type="ECO:0000313" key="10">
    <source>
        <dbReference type="Proteomes" id="UP000487350"/>
    </source>
</evidence>
<dbReference type="AlphaFoldDB" id="A0A844BAW7"/>
<dbReference type="NCBIfam" id="TIGR00125">
    <property type="entry name" value="cyt_tran_rel"/>
    <property type="match status" value="1"/>
</dbReference>
<evidence type="ECO:0000256" key="6">
    <source>
        <dbReference type="ARBA" id="ARBA00023277"/>
    </source>
</evidence>
<accession>A0A844BAW7</accession>
<evidence type="ECO:0000259" key="8">
    <source>
        <dbReference type="Pfam" id="PF01467"/>
    </source>
</evidence>
<dbReference type="NCBIfam" id="TIGR02199">
    <property type="entry name" value="rfaE_dom_II"/>
    <property type="match status" value="1"/>
</dbReference>
<evidence type="ECO:0000313" key="9">
    <source>
        <dbReference type="EMBL" id="MRD48597.1"/>
    </source>
</evidence>
<dbReference type="PANTHER" id="PTHR43793:SF2">
    <property type="entry name" value="BIFUNCTIONAL PROTEIN HLDE"/>
    <property type="match status" value="1"/>
</dbReference>
<keyword evidence="6" id="KW-0119">Carbohydrate metabolism</keyword>
<dbReference type="RefSeq" id="WP_323740956.1">
    <property type="nucleotide sequence ID" value="NZ_WJBU01000014.1"/>
</dbReference>
<gene>
    <name evidence="9" type="primary">rfaE2</name>
    <name evidence="9" type="ORF">GHT07_15015</name>
</gene>
<evidence type="ECO:0000256" key="2">
    <source>
        <dbReference type="ARBA" id="ARBA00022679"/>
    </source>
</evidence>
<dbReference type="GO" id="GO:0005524">
    <property type="term" value="F:ATP binding"/>
    <property type="evidence" value="ECO:0007669"/>
    <property type="project" value="UniProtKB-KW"/>
</dbReference>
<evidence type="ECO:0000256" key="4">
    <source>
        <dbReference type="ARBA" id="ARBA00022741"/>
    </source>
</evidence>
<keyword evidence="3 9" id="KW-0548">Nucleotidyltransferase</keyword>
<comment type="caution">
    <text evidence="9">The sequence shown here is derived from an EMBL/GenBank/DDBJ whole genome shotgun (WGS) entry which is preliminary data.</text>
</comment>
<evidence type="ECO:0000256" key="7">
    <source>
        <dbReference type="ARBA" id="ARBA00047428"/>
    </source>
</evidence>
<dbReference type="InterPro" id="IPR014729">
    <property type="entry name" value="Rossmann-like_a/b/a_fold"/>
</dbReference>
<sequence length="161" mass="17330">MSAPTFFSKIASRNDAAARVAALPQPVVFTNGVFDVLHRGHAVYLAQARELGASLVVALNTDASAKRLGKGPDRPLNNEADRAAMMAALESVSLVTWFDEDTPIELIRELKPAVLCKGGDYDMAKLAETKVVEGYGGRAVAIPFVDGYSTTSLVQRIRQRP</sequence>
<protein>
    <recommendedName>
        <fullName evidence="1">D-glycero-beta-D-manno-heptose 1-phosphate adenylyltransferase</fullName>
        <ecNumber evidence="1">2.7.7.70</ecNumber>
    </recommendedName>
</protein>
<comment type="catalytic activity">
    <reaction evidence="7">
        <text>D-glycero-beta-D-manno-heptose 1-phosphate + ATP + H(+) = ADP-D-glycero-beta-D-manno-heptose + diphosphate</text>
        <dbReference type="Rhea" id="RHEA:27465"/>
        <dbReference type="ChEBI" id="CHEBI:15378"/>
        <dbReference type="ChEBI" id="CHEBI:30616"/>
        <dbReference type="ChEBI" id="CHEBI:33019"/>
        <dbReference type="ChEBI" id="CHEBI:59967"/>
        <dbReference type="ChEBI" id="CHEBI:61593"/>
        <dbReference type="EC" id="2.7.7.70"/>
    </reaction>
</comment>
<dbReference type="InterPro" id="IPR011914">
    <property type="entry name" value="RfaE_dom_II"/>
</dbReference>
<reference evidence="9 10" key="1">
    <citation type="submission" date="2019-11" db="EMBL/GenBank/DDBJ databases">
        <title>Caenimonas koreensis gen. nov., sp. nov., isolated from activated sludge.</title>
        <authorList>
            <person name="Seung H.R."/>
        </authorList>
    </citation>
    <scope>NUCLEOTIDE SEQUENCE [LARGE SCALE GENOMIC DNA]</scope>
    <source>
        <strain evidence="9 10">EMB320</strain>
    </source>
</reference>
<name>A0A844BAW7_9BURK</name>
<dbReference type="InterPro" id="IPR004821">
    <property type="entry name" value="Cyt_trans-like"/>
</dbReference>
<dbReference type="GO" id="GO:0016779">
    <property type="term" value="F:nucleotidyltransferase activity"/>
    <property type="evidence" value="ECO:0007669"/>
    <property type="project" value="UniProtKB-KW"/>
</dbReference>
<evidence type="ECO:0000256" key="5">
    <source>
        <dbReference type="ARBA" id="ARBA00022840"/>
    </source>
</evidence>
<dbReference type="GO" id="GO:0005975">
    <property type="term" value="P:carbohydrate metabolic process"/>
    <property type="evidence" value="ECO:0007669"/>
    <property type="project" value="InterPro"/>
</dbReference>
<keyword evidence="10" id="KW-1185">Reference proteome</keyword>
<keyword evidence="2 9" id="KW-0808">Transferase</keyword>
<dbReference type="Pfam" id="PF01467">
    <property type="entry name" value="CTP_transf_like"/>
    <property type="match status" value="1"/>
</dbReference>
<proteinExistence type="predicted"/>